<dbReference type="GO" id="GO:0045176">
    <property type="term" value="P:apical protein localization"/>
    <property type="evidence" value="ECO:0007669"/>
    <property type="project" value="TreeGrafter"/>
</dbReference>
<dbReference type="InterPro" id="IPR000225">
    <property type="entry name" value="Armadillo"/>
</dbReference>
<dbReference type="InterPro" id="IPR038205">
    <property type="entry name" value="INSC_LBD_sf"/>
</dbReference>
<dbReference type="Gene3D" id="1.25.10.10">
    <property type="entry name" value="Leucine-rich Repeat Variant"/>
    <property type="match status" value="2"/>
</dbReference>
<dbReference type="GO" id="GO:0009786">
    <property type="term" value="P:regulation of asymmetric cell division"/>
    <property type="evidence" value="ECO:0007669"/>
    <property type="project" value="TreeGrafter"/>
</dbReference>
<dbReference type="InterPro" id="IPR045789">
    <property type="entry name" value="Insc_C"/>
</dbReference>
<dbReference type="OrthoDB" id="5796379at2759"/>
<dbReference type="Gene3D" id="6.20.200.10">
    <property type="entry name" value="Inscuteable LGN-binding domain"/>
    <property type="match status" value="1"/>
</dbReference>
<feature type="compositionally biased region" description="Low complexity" evidence="1">
    <location>
        <begin position="106"/>
        <end position="115"/>
    </location>
</feature>
<proteinExistence type="predicted"/>
<evidence type="ECO:0000313" key="4">
    <source>
        <dbReference type="Proteomes" id="UP000494165"/>
    </source>
</evidence>
<protein>
    <recommendedName>
        <fullName evidence="2">Protein inscuteable homologue C-terminal domain-containing protein</fullName>
    </recommendedName>
</protein>
<feature type="region of interest" description="Disordered" evidence="1">
    <location>
        <begin position="95"/>
        <end position="173"/>
    </location>
</feature>
<dbReference type="InterPro" id="IPR039921">
    <property type="entry name" value="Inscuteable"/>
</dbReference>
<dbReference type="CDD" id="cd21966">
    <property type="entry name" value="INSC_LBD"/>
    <property type="match status" value="1"/>
</dbReference>
<keyword evidence="4" id="KW-1185">Reference proteome</keyword>
<dbReference type="GO" id="GO:0045179">
    <property type="term" value="C:apical cortex"/>
    <property type="evidence" value="ECO:0007669"/>
    <property type="project" value="TreeGrafter"/>
</dbReference>
<feature type="region of interest" description="Disordered" evidence="1">
    <location>
        <begin position="53"/>
        <end position="76"/>
    </location>
</feature>
<accession>A0A8S1BX69</accession>
<dbReference type="Pfam" id="PF19427">
    <property type="entry name" value="Insc_C"/>
    <property type="match status" value="1"/>
</dbReference>
<reference evidence="3 4" key="1">
    <citation type="submission" date="2020-04" db="EMBL/GenBank/DDBJ databases">
        <authorList>
            <person name="Alioto T."/>
            <person name="Alioto T."/>
            <person name="Gomez Garrido J."/>
        </authorList>
    </citation>
    <scope>NUCLEOTIDE SEQUENCE [LARGE SCALE GENOMIC DNA]</scope>
</reference>
<sequence length="728" mass="78029">MSGRGCLKEDYCAALLITALGLEICNKVHHPFRMLEEMPSAAQLSRLLDLGADAGAAEESEESSTPPGQSFRRGKSRVYHASEWPVEQQDECLWSPGACGPGGQGSPQQGPRGWQLVVSGHAGPPSHKSQDSGFSDSESEASPLELKPLPRARGSPTPGTPLQCSTPKTARGTLRARLVNRKSSDKVKSKRPGEETTLAPVNPALDLLLTTRIVGSEVCRDPVEQWLQETRSRVEAECTTTLQGKAIASRLGGACSRVVGARDAVRALQQQAHVISAEFARLCQHMELERLESCPDLADSLITHVDAFVRGYQSHQAACADEVRPSEEQERLAREEATLVAACNRLVATCACSGPPSKEQLALDVAALGHSFTRLVDRVLSHEIKALVSLIEQSSPSEIELRSALASIAALGLEGSHLCKLIAKCGAVRALLAVCLDATKPNLRVAALRTLAIVCSEVEAVRHLDQDGGVEILADILAENQRSEEERAEAASVLTQASTLGVDGSLTIESLPDHLDSLVTSLSRMASETRKGESLLLALATLTNLSFLEPRQCVMLLVQKDAANQLLAAVRSGVSSSLFVQEQAATLLANMAAVPEARAELAESGRAVVALLCFLQIRSSPLQRSAEISAAERVQQKSAIALSRLCSSQTVAQQIVELQGAERLVRLCKDEKERNHSDAVLVACLSALRKIASHCGPEVIEKLGAEELVAPRLLDSFLLYSSRQESYV</sequence>
<dbReference type="Proteomes" id="UP000494165">
    <property type="component" value="Unassembled WGS sequence"/>
</dbReference>
<comment type="caution">
    <text evidence="3">The sequence shown here is derived from an EMBL/GenBank/DDBJ whole genome shotgun (WGS) entry which is preliminary data.</text>
</comment>
<dbReference type="SUPFAM" id="SSF48371">
    <property type="entry name" value="ARM repeat"/>
    <property type="match status" value="1"/>
</dbReference>
<gene>
    <name evidence="3" type="ORF">CLODIP_2_CD08737</name>
</gene>
<dbReference type="InterPro" id="IPR011989">
    <property type="entry name" value="ARM-like"/>
</dbReference>
<dbReference type="EMBL" id="CADEPI010000003">
    <property type="protein sequence ID" value="CAB3360240.1"/>
    <property type="molecule type" value="Genomic_DNA"/>
</dbReference>
<evidence type="ECO:0000256" key="1">
    <source>
        <dbReference type="SAM" id="MobiDB-lite"/>
    </source>
</evidence>
<dbReference type="InterPro" id="IPR016024">
    <property type="entry name" value="ARM-type_fold"/>
</dbReference>
<dbReference type="GO" id="GO:0008093">
    <property type="term" value="F:cytoskeletal anchor activity"/>
    <property type="evidence" value="ECO:0007669"/>
    <property type="project" value="TreeGrafter"/>
</dbReference>
<organism evidence="3 4">
    <name type="scientific">Cloeon dipterum</name>
    <dbReference type="NCBI Taxonomy" id="197152"/>
    <lineage>
        <taxon>Eukaryota</taxon>
        <taxon>Metazoa</taxon>
        <taxon>Ecdysozoa</taxon>
        <taxon>Arthropoda</taxon>
        <taxon>Hexapoda</taxon>
        <taxon>Insecta</taxon>
        <taxon>Pterygota</taxon>
        <taxon>Palaeoptera</taxon>
        <taxon>Ephemeroptera</taxon>
        <taxon>Pisciforma</taxon>
        <taxon>Baetidae</taxon>
        <taxon>Cloeon</taxon>
    </lineage>
</organism>
<dbReference type="GO" id="GO:0008356">
    <property type="term" value="P:asymmetric cell division"/>
    <property type="evidence" value="ECO:0007669"/>
    <property type="project" value="InterPro"/>
</dbReference>
<dbReference type="AlphaFoldDB" id="A0A8S1BX69"/>
<dbReference type="PANTHER" id="PTHR21386:SF0">
    <property type="entry name" value="PROTEIN INSCUTEABLE HOMOLOG"/>
    <property type="match status" value="1"/>
</dbReference>
<dbReference type="SMART" id="SM00185">
    <property type="entry name" value="ARM"/>
    <property type="match status" value="4"/>
</dbReference>
<dbReference type="PANTHER" id="PTHR21386">
    <property type="entry name" value="INSCUTEABLE"/>
    <property type="match status" value="1"/>
</dbReference>
<feature type="domain" description="Protein inscuteable homologue C-terminal" evidence="2">
    <location>
        <begin position="272"/>
        <end position="728"/>
    </location>
</feature>
<name>A0A8S1BX69_9INSE</name>
<evidence type="ECO:0000259" key="2">
    <source>
        <dbReference type="Pfam" id="PF19427"/>
    </source>
</evidence>
<dbReference type="GO" id="GO:0000132">
    <property type="term" value="P:establishment of mitotic spindle orientation"/>
    <property type="evidence" value="ECO:0007669"/>
    <property type="project" value="TreeGrafter"/>
</dbReference>
<evidence type="ECO:0000313" key="3">
    <source>
        <dbReference type="EMBL" id="CAB3360240.1"/>
    </source>
</evidence>